<sequence>MESVKTLRGRKVSREGLGGKSSDHVESSKQLKHLQGVTSGPTRASDSSQCGREKAALKRRASHPSILSSVLWLASTAQVWLRQSQGCPLTLAGTEPDKPSHHPSTPRKTVLHCSSQHSPPPIPSLSHPLFSSPPLGSALPWAPVPNLQGDYDKNERPPRDGASRDKRERERRGWQRERTRRRRKGLEMDDVTGNFGSAS</sequence>
<organism evidence="2 3">
    <name type="scientific">Pleuronectes platessa</name>
    <name type="common">European plaice</name>
    <dbReference type="NCBI Taxonomy" id="8262"/>
    <lineage>
        <taxon>Eukaryota</taxon>
        <taxon>Metazoa</taxon>
        <taxon>Chordata</taxon>
        <taxon>Craniata</taxon>
        <taxon>Vertebrata</taxon>
        <taxon>Euteleostomi</taxon>
        <taxon>Actinopterygii</taxon>
        <taxon>Neopterygii</taxon>
        <taxon>Teleostei</taxon>
        <taxon>Neoteleostei</taxon>
        <taxon>Acanthomorphata</taxon>
        <taxon>Carangaria</taxon>
        <taxon>Pleuronectiformes</taxon>
        <taxon>Pleuronectoidei</taxon>
        <taxon>Pleuronectidae</taxon>
        <taxon>Pleuronectes</taxon>
    </lineage>
</organism>
<proteinExistence type="predicted"/>
<dbReference type="Proteomes" id="UP001153269">
    <property type="component" value="Unassembled WGS sequence"/>
</dbReference>
<feature type="region of interest" description="Disordered" evidence="1">
    <location>
        <begin position="1"/>
        <end position="64"/>
    </location>
</feature>
<reference evidence="2" key="1">
    <citation type="submission" date="2020-03" db="EMBL/GenBank/DDBJ databases">
        <authorList>
            <person name="Weist P."/>
        </authorList>
    </citation>
    <scope>NUCLEOTIDE SEQUENCE</scope>
</reference>
<dbReference type="EMBL" id="CADEAL010004109">
    <property type="protein sequence ID" value="CAB1451945.1"/>
    <property type="molecule type" value="Genomic_DNA"/>
</dbReference>
<feature type="compositionally biased region" description="Basic and acidic residues" evidence="1">
    <location>
        <begin position="150"/>
        <end position="177"/>
    </location>
</feature>
<feature type="compositionally biased region" description="Polar residues" evidence="1">
    <location>
        <begin position="36"/>
        <end position="50"/>
    </location>
</feature>
<gene>
    <name evidence="2" type="ORF">PLEPLA_LOCUS39684</name>
</gene>
<feature type="compositionally biased region" description="Low complexity" evidence="1">
    <location>
        <begin position="124"/>
        <end position="137"/>
    </location>
</feature>
<protein>
    <submittedName>
        <fullName evidence="2">Uncharacterized protein</fullName>
    </submittedName>
</protein>
<comment type="caution">
    <text evidence="2">The sequence shown here is derived from an EMBL/GenBank/DDBJ whole genome shotgun (WGS) entry which is preliminary data.</text>
</comment>
<feature type="region of interest" description="Disordered" evidence="1">
    <location>
        <begin position="88"/>
        <end position="199"/>
    </location>
</feature>
<dbReference type="AlphaFoldDB" id="A0A9N7VPH5"/>
<keyword evidence="3" id="KW-1185">Reference proteome</keyword>
<evidence type="ECO:0000256" key="1">
    <source>
        <dbReference type="SAM" id="MobiDB-lite"/>
    </source>
</evidence>
<evidence type="ECO:0000313" key="2">
    <source>
        <dbReference type="EMBL" id="CAB1451945.1"/>
    </source>
</evidence>
<accession>A0A9N7VPH5</accession>
<evidence type="ECO:0000313" key="3">
    <source>
        <dbReference type="Proteomes" id="UP001153269"/>
    </source>
</evidence>
<name>A0A9N7VPH5_PLEPL</name>